<organism evidence="1 2">
    <name type="scientific">Corynebacterium hadale</name>
    <dbReference type="NCBI Taxonomy" id="2026255"/>
    <lineage>
        <taxon>Bacteria</taxon>
        <taxon>Bacillati</taxon>
        <taxon>Actinomycetota</taxon>
        <taxon>Actinomycetes</taxon>
        <taxon>Mycobacteriales</taxon>
        <taxon>Corynebacteriaceae</taxon>
        <taxon>Corynebacterium</taxon>
    </lineage>
</organism>
<evidence type="ECO:0000313" key="1">
    <source>
        <dbReference type="EMBL" id="PAJ68973.1"/>
    </source>
</evidence>
<evidence type="ECO:0000313" key="2">
    <source>
        <dbReference type="Proteomes" id="UP000215771"/>
    </source>
</evidence>
<dbReference type="AlphaFoldDB" id="A0A269PBB9"/>
<name>A0A269PBB9_9CORY</name>
<dbReference type="SUPFAM" id="SSF55729">
    <property type="entry name" value="Acyl-CoA N-acyltransferases (Nat)"/>
    <property type="match status" value="1"/>
</dbReference>
<dbReference type="Proteomes" id="UP000215771">
    <property type="component" value="Unassembled WGS sequence"/>
</dbReference>
<proteinExistence type="predicted"/>
<accession>A0A269PBB9</accession>
<dbReference type="EMBL" id="NQMQ01000020">
    <property type="protein sequence ID" value="PAJ68973.1"/>
    <property type="molecule type" value="Genomic_DNA"/>
</dbReference>
<dbReference type="InterPro" id="IPR016181">
    <property type="entry name" value="Acyl_CoA_acyltransferase"/>
</dbReference>
<dbReference type="Gene3D" id="3.40.630.30">
    <property type="match status" value="1"/>
</dbReference>
<protein>
    <recommendedName>
        <fullName evidence="3">N-acetyltransferase domain-containing protein</fullName>
    </recommendedName>
</protein>
<reference evidence="1 2" key="1">
    <citation type="submission" date="2017-08" db="EMBL/GenBank/DDBJ databases">
        <authorList>
            <person name="de Groot N.N."/>
        </authorList>
    </citation>
    <scope>NUCLEOTIDE SEQUENCE [LARGE SCALE GENOMIC DNA]</scope>
    <source>
        <strain evidence="1 2">NBT06-6</strain>
    </source>
</reference>
<sequence>MPVHAGTLARIHRRAADTVFWELDPPRSSPRHADTEFTVQRSELDKEAWLIARCYEQYPIGHSIAEVSADEGALATILFCPPEYAPGASRFPTAPISQDAWVITSLHIDARAQRRGYESVLLDATIAAATSAGAQALEVFGLHEPSARGTTLDDATAQAHSPIARHAAAIGLTEVPILESAGFRIVDDHPLLPRLRLSLPPVFDLMADQEIADLLAEAPAV</sequence>
<gene>
    <name evidence="1" type="ORF">CIG21_09805</name>
</gene>
<comment type="caution">
    <text evidence="1">The sequence shown here is derived from an EMBL/GenBank/DDBJ whole genome shotgun (WGS) entry which is preliminary data.</text>
</comment>
<evidence type="ECO:0008006" key="3">
    <source>
        <dbReference type="Google" id="ProtNLM"/>
    </source>
</evidence>